<reference evidence="2 3" key="1">
    <citation type="journal article" date="2018" name="Nat. Ecol. Evol.">
        <title>Shark genomes provide insights into elasmobranch evolution and the origin of vertebrates.</title>
        <authorList>
            <person name="Hara Y"/>
            <person name="Yamaguchi K"/>
            <person name="Onimaru K"/>
            <person name="Kadota M"/>
            <person name="Koyanagi M"/>
            <person name="Keeley SD"/>
            <person name="Tatsumi K"/>
            <person name="Tanaka K"/>
            <person name="Motone F"/>
            <person name="Kageyama Y"/>
            <person name="Nozu R"/>
            <person name="Adachi N"/>
            <person name="Nishimura O"/>
            <person name="Nakagawa R"/>
            <person name="Tanegashima C"/>
            <person name="Kiyatake I"/>
            <person name="Matsumoto R"/>
            <person name="Murakumo K"/>
            <person name="Nishida K"/>
            <person name="Terakita A"/>
            <person name="Kuratani S"/>
            <person name="Sato K"/>
            <person name="Hyodo S Kuraku.S."/>
        </authorList>
    </citation>
    <scope>NUCLEOTIDE SEQUENCE [LARGE SCALE GENOMIC DNA]</scope>
</reference>
<accession>A0A401P4R9</accession>
<feature type="compositionally biased region" description="Basic and acidic residues" evidence="1">
    <location>
        <begin position="24"/>
        <end position="34"/>
    </location>
</feature>
<sequence length="102" mass="11192">MVARRVNGRERKRGRKEATAASCKGEEPQDSESRVQRAWHQVWALPARLQIEKLRCPREVPAETLANPAPSGPPSRWAGVCQGDGALPLLPRVACHPSVHGI</sequence>
<feature type="region of interest" description="Disordered" evidence="1">
    <location>
        <begin position="1"/>
        <end position="34"/>
    </location>
</feature>
<dbReference type="AlphaFoldDB" id="A0A401P4R9"/>
<evidence type="ECO:0000256" key="1">
    <source>
        <dbReference type="SAM" id="MobiDB-lite"/>
    </source>
</evidence>
<protein>
    <submittedName>
        <fullName evidence="2">Uncharacterized protein</fullName>
    </submittedName>
</protein>
<proteinExistence type="predicted"/>
<evidence type="ECO:0000313" key="2">
    <source>
        <dbReference type="EMBL" id="GCB68135.1"/>
    </source>
</evidence>
<keyword evidence="3" id="KW-1185">Reference proteome</keyword>
<gene>
    <name evidence="2" type="ORF">scyTo_0012234</name>
</gene>
<comment type="caution">
    <text evidence="2">The sequence shown here is derived from an EMBL/GenBank/DDBJ whole genome shotgun (WGS) entry which is preliminary data.</text>
</comment>
<organism evidence="2 3">
    <name type="scientific">Scyliorhinus torazame</name>
    <name type="common">Cloudy catshark</name>
    <name type="synonym">Catulus torazame</name>
    <dbReference type="NCBI Taxonomy" id="75743"/>
    <lineage>
        <taxon>Eukaryota</taxon>
        <taxon>Metazoa</taxon>
        <taxon>Chordata</taxon>
        <taxon>Craniata</taxon>
        <taxon>Vertebrata</taxon>
        <taxon>Chondrichthyes</taxon>
        <taxon>Elasmobranchii</taxon>
        <taxon>Galeomorphii</taxon>
        <taxon>Galeoidea</taxon>
        <taxon>Carcharhiniformes</taxon>
        <taxon>Scyliorhinidae</taxon>
        <taxon>Scyliorhinus</taxon>
    </lineage>
</organism>
<name>A0A401P4R9_SCYTO</name>
<evidence type="ECO:0000313" key="3">
    <source>
        <dbReference type="Proteomes" id="UP000288216"/>
    </source>
</evidence>
<dbReference type="EMBL" id="BFAA01005852">
    <property type="protein sequence ID" value="GCB68135.1"/>
    <property type="molecule type" value="Genomic_DNA"/>
</dbReference>
<dbReference type="Proteomes" id="UP000288216">
    <property type="component" value="Unassembled WGS sequence"/>
</dbReference>